<evidence type="ECO:0000256" key="1">
    <source>
        <dbReference type="ARBA" id="ARBA00007189"/>
    </source>
</evidence>
<comment type="similarity">
    <text evidence="1">Belongs to the UPF0751 family.</text>
</comment>
<dbReference type="AlphaFoldDB" id="A0A1Y2T2W2"/>
<evidence type="ECO:0000313" key="2">
    <source>
        <dbReference type="EMBL" id="OTA40811.1"/>
    </source>
</evidence>
<protein>
    <submittedName>
        <fullName evidence="2">Dihydroorotate dehydrogenase</fullName>
    </submittedName>
</protein>
<dbReference type="EMBL" id="LWLV01001151">
    <property type="protein sequence ID" value="OTA40811.1"/>
    <property type="molecule type" value="Genomic_DNA"/>
</dbReference>
<organism evidence="2 3">
    <name type="scientific">Symbiobacterium thermophilum</name>
    <dbReference type="NCBI Taxonomy" id="2734"/>
    <lineage>
        <taxon>Bacteria</taxon>
        <taxon>Bacillati</taxon>
        <taxon>Bacillota</taxon>
        <taxon>Clostridia</taxon>
        <taxon>Eubacteriales</taxon>
        <taxon>Symbiobacteriaceae</taxon>
        <taxon>Symbiobacterium</taxon>
    </lineage>
</organism>
<dbReference type="PIRSF" id="PIRSF020408">
    <property type="entry name" value="UCP020408"/>
    <property type="match status" value="1"/>
</dbReference>
<proteinExistence type="inferred from homology"/>
<dbReference type="InterPro" id="IPR016772">
    <property type="entry name" value="UCP020408"/>
</dbReference>
<name>A0A1Y2T2W2_SYMTR</name>
<gene>
    <name evidence="2" type="ORF">A6D92_13010</name>
</gene>
<reference evidence="3" key="1">
    <citation type="submission" date="2016-04" db="EMBL/GenBank/DDBJ databases">
        <authorList>
            <person name="Antunes L.P."/>
            <person name="Martins L.F."/>
            <person name="Pereira R.V."/>
            <person name="Thomas A.M."/>
            <person name="Barbosa D."/>
            <person name="Nascimento L."/>
            <person name="Silva G.M."/>
            <person name="Condomitti G.W."/>
            <person name="Digiampietri L.A."/>
            <person name="Lombardi K.C."/>
            <person name="Ramos P.L."/>
            <person name="Quaggio R.B."/>
            <person name="Oliveira J.C."/>
            <person name="Pascon R.C."/>
            <person name="Cruz J.B."/>
            <person name="Silva A.M."/>
            <person name="Setubal J.C."/>
        </authorList>
    </citation>
    <scope>NUCLEOTIDE SEQUENCE [LARGE SCALE GENOMIC DNA]</scope>
</reference>
<dbReference type="Proteomes" id="UP000194267">
    <property type="component" value="Unassembled WGS sequence"/>
</dbReference>
<accession>A0A1Y2T2W2</accession>
<sequence>MWAVVLVIGGDHLGSIDEHLRRLGYRSVKHVTGRSERRVEIPSGTELVVVLIDYVNHNLARWVKQQAKARGLPIIFSRRSWSSICASLRNCEDCPHRKGCLDSSAAS</sequence>
<comment type="caution">
    <text evidence="2">The sequence shown here is derived from an EMBL/GenBank/DDBJ whole genome shotgun (WGS) entry which is preliminary data.</text>
</comment>
<dbReference type="Pfam" id="PF10087">
    <property type="entry name" value="DUF2325"/>
    <property type="match status" value="1"/>
</dbReference>
<evidence type="ECO:0000313" key="3">
    <source>
        <dbReference type="Proteomes" id="UP000194267"/>
    </source>
</evidence>